<dbReference type="RefSeq" id="WP_129190916.1">
    <property type="nucleotide sequence ID" value="NZ_CP035491.1"/>
</dbReference>
<dbReference type="InterPro" id="IPR007709">
    <property type="entry name" value="N-FG_amidohydro"/>
</dbReference>
<dbReference type="OrthoDB" id="4470164at2"/>
<evidence type="ECO:0000313" key="1">
    <source>
        <dbReference type="EMBL" id="QAY73546.1"/>
    </source>
</evidence>
<gene>
    <name evidence="1" type="ORF">ET445_09550</name>
</gene>
<dbReference type="EMBL" id="CP035491">
    <property type="protein sequence ID" value="QAY73546.1"/>
    <property type="molecule type" value="Genomic_DNA"/>
</dbReference>
<dbReference type="AlphaFoldDB" id="A0A4P6FCY4"/>
<organism evidence="1 2">
    <name type="scientific">Agromyces protaetiae</name>
    <dbReference type="NCBI Taxonomy" id="2509455"/>
    <lineage>
        <taxon>Bacteria</taxon>
        <taxon>Bacillati</taxon>
        <taxon>Actinomycetota</taxon>
        <taxon>Actinomycetes</taxon>
        <taxon>Micrococcales</taxon>
        <taxon>Microbacteriaceae</taxon>
        <taxon>Agromyces</taxon>
    </lineage>
</organism>
<evidence type="ECO:0000313" key="2">
    <source>
        <dbReference type="Proteomes" id="UP000291259"/>
    </source>
</evidence>
<keyword evidence="2" id="KW-1185">Reference proteome</keyword>
<dbReference type="SUPFAM" id="SSF53187">
    <property type="entry name" value="Zn-dependent exopeptidases"/>
    <property type="match status" value="1"/>
</dbReference>
<dbReference type="Pfam" id="PF05013">
    <property type="entry name" value="FGase"/>
    <property type="match status" value="1"/>
</dbReference>
<dbReference type="Gene3D" id="3.40.630.40">
    <property type="entry name" value="Zn-dependent exopeptidases"/>
    <property type="match status" value="1"/>
</dbReference>
<dbReference type="KEGG" id="agf:ET445_09550"/>
<accession>A0A4P6FCY4</accession>
<reference evidence="1 2" key="1">
    <citation type="submission" date="2019-01" db="EMBL/GenBank/DDBJ databases">
        <title>Genome sequencing of strain FW100M-8.</title>
        <authorList>
            <person name="Heo J."/>
            <person name="Kim S.-J."/>
            <person name="Kim J.-S."/>
            <person name="Hong S.-B."/>
            <person name="Kwon S.-W."/>
        </authorList>
    </citation>
    <scope>NUCLEOTIDE SEQUENCE [LARGE SCALE GENOMIC DNA]</scope>
    <source>
        <strain evidence="1 2">FW100M-8</strain>
    </source>
</reference>
<protein>
    <recommendedName>
        <fullName evidence="3">N-formylglutamate amidohydrolase</fullName>
    </recommendedName>
</protein>
<evidence type="ECO:0008006" key="3">
    <source>
        <dbReference type="Google" id="ProtNLM"/>
    </source>
</evidence>
<proteinExistence type="predicted"/>
<dbReference type="Proteomes" id="UP000291259">
    <property type="component" value="Chromosome"/>
</dbReference>
<sequence>MDAAAPLFLPSGTVFEPSDIVHFAGRGTRSLDEALARADVIVSAPHAGSAIPEELAEFIAPEFTRRLQFDYTDCSTSPIVRRWAEIDDRIVVVENPHPRMVRDPNRERPADLAATLREALARVREAGAWNRVDLSGVDAIRPVTFSFSPLLRVPDDEAGVDRLVAAFERVGAQGVDVYERTRDDLLERLVRSRLDRADASGPTDAPRERAVTFLAFHDTMNRTTTREGAIDVLRDPADRLPDVVALSNRGDADGESRGAASVDDPITMRADVLRLLADDVRAGFGVEHPAAVALNQPYLGSYEIVRESARFRELASEADAAGLVLNALQAEFLREFLLGAANVEVLRRPGTGWIEPDAERVDEIAHACKRSFDRFRARWTE</sequence>
<name>A0A4P6FCY4_9MICO</name>